<name>A0A6C1KLW8_XANAU</name>
<dbReference type="EMBL" id="VAUP01000002">
    <property type="protein sequence ID" value="TLX44861.1"/>
    <property type="molecule type" value="Genomic_DNA"/>
</dbReference>
<dbReference type="OrthoDB" id="7261891at2"/>
<evidence type="ECO:0000313" key="2">
    <source>
        <dbReference type="EMBL" id="TLX44861.1"/>
    </source>
</evidence>
<gene>
    <name evidence="2" type="ORF">FBQ73_00035</name>
</gene>
<organism evidence="2 3">
    <name type="scientific">Xanthobacter autotrophicus</name>
    <dbReference type="NCBI Taxonomy" id="280"/>
    <lineage>
        <taxon>Bacteria</taxon>
        <taxon>Pseudomonadati</taxon>
        <taxon>Pseudomonadota</taxon>
        <taxon>Alphaproteobacteria</taxon>
        <taxon>Hyphomicrobiales</taxon>
        <taxon>Xanthobacteraceae</taxon>
        <taxon>Xanthobacter</taxon>
    </lineage>
</organism>
<protein>
    <submittedName>
        <fullName evidence="2">DUF2285 domain-containing protein</fullName>
    </submittedName>
</protein>
<dbReference type="Pfam" id="PF10074">
    <property type="entry name" value="RovC_DNA-bd"/>
    <property type="match status" value="1"/>
</dbReference>
<dbReference type="Proteomes" id="UP000305131">
    <property type="component" value="Unassembled WGS sequence"/>
</dbReference>
<dbReference type="AlphaFoldDB" id="A0A6C1KLW8"/>
<evidence type="ECO:0000313" key="3">
    <source>
        <dbReference type="Proteomes" id="UP000305131"/>
    </source>
</evidence>
<evidence type="ECO:0000259" key="1">
    <source>
        <dbReference type="Pfam" id="PF10074"/>
    </source>
</evidence>
<sequence>MPTRSPGRWSNAGGCDFAARPSLSAVEQNVPWSPVVDPAIVLLAQQPAFLPGAPNVSFGGMVAPRDSTEGRYWVHGPAPHAAQVLVLTGTRPNAPLAALIPLDADTIGRVEALTRFWRTVEGRSVIPDTRITAQQRGRLRTMMLAADGRANGASYRDIAMVLYSHERVASEPWKTSALRDKVIGLVKGGLAMIGGGYLKLLRHRRRP</sequence>
<feature type="domain" description="T6SS Transcription factor RovC-like DNA binding" evidence="1">
    <location>
        <begin position="99"/>
        <end position="202"/>
    </location>
</feature>
<proteinExistence type="predicted"/>
<dbReference type="InterPro" id="IPR018754">
    <property type="entry name" value="RovC-like_DNA-bd"/>
</dbReference>
<comment type="caution">
    <text evidence="2">The sequence shown here is derived from an EMBL/GenBank/DDBJ whole genome shotgun (WGS) entry which is preliminary data.</text>
</comment>
<accession>A0A6C1KLW8</accession>
<reference evidence="2 3" key="1">
    <citation type="submission" date="2019-05" db="EMBL/GenBank/DDBJ databases">
        <authorList>
            <person name="Zhou X."/>
        </authorList>
    </citation>
    <scope>NUCLEOTIDE SEQUENCE [LARGE SCALE GENOMIC DNA]</scope>
    <source>
        <strain evidence="2 3">DSM 432</strain>
    </source>
</reference>